<dbReference type="Proteomes" id="UP000002043">
    <property type="component" value="Chromosome"/>
</dbReference>
<dbReference type="AlphaFoldDB" id="D3SPY3"/>
<dbReference type="STRING" id="638303.Thal_0586"/>
<sequence>MKYPYAEFIRYIEWRDRYLKECEELPPFQDRFLRALECMYVGGVKQRTEDPEVKHWADWAALKTYRHFNGFPHLSDKELMFVFYVLGKLLIPLLLHEKGVKSESFKALSLQDQEKAVEDVLDTIWEQNIIRLLQILPQMDLNSTTK</sequence>
<accession>D3SPY3</accession>
<keyword evidence="2" id="KW-1185">Reference proteome</keyword>
<protein>
    <submittedName>
        <fullName evidence="1">Uncharacterized protein</fullName>
    </submittedName>
</protein>
<dbReference type="KEGG" id="tal:Thal_0586"/>
<organism evidence="1 2">
    <name type="scientific">Thermocrinis albus (strain DSM 14484 / JCM 11386 / HI 11/12)</name>
    <dbReference type="NCBI Taxonomy" id="638303"/>
    <lineage>
        <taxon>Bacteria</taxon>
        <taxon>Pseudomonadati</taxon>
        <taxon>Aquificota</taxon>
        <taxon>Aquificia</taxon>
        <taxon>Aquificales</taxon>
        <taxon>Aquificaceae</taxon>
        <taxon>Thermocrinis</taxon>
    </lineage>
</organism>
<gene>
    <name evidence="1" type="ordered locus">Thal_0586</name>
</gene>
<evidence type="ECO:0000313" key="1">
    <source>
        <dbReference type="EMBL" id="ADC89220.1"/>
    </source>
</evidence>
<dbReference type="HOGENOM" id="CLU_1575271_0_0_0"/>
<dbReference type="EMBL" id="CP001931">
    <property type="protein sequence ID" value="ADC89220.1"/>
    <property type="molecule type" value="Genomic_DNA"/>
</dbReference>
<dbReference type="OrthoDB" id="14193at2"/>
<reference evidence="2" key="1">
    <citation type="journal article" date="2010" name="Stand. Genomic Sci.">
        <title>Complete genome sequence of Thermocrinis albus type strain (HI 11/12T).</title>
        <authorList>
            <person name="Wirth R."/>
            <person name="Sikorski J."/>
            <person name="Brambilla E."/>
            <person name="Misra M."/>
            <person name="Lapidus A."/>
            <person name="Copeland A."/>
            <person name="Nolan M."/>
            <person name="Lucas S."/>
            <person name="Chen F."/>
            <person name="Tice H."/>
            <person name="Cheng J.F."/>
            <person name="Han C."/>
            <person name="Detter J.C."/>
            <person name="Tapia R."/>
            <person name="Bruce D."/>
            <person name="Goodwin L."/>
            <person name="Pitluck S."/>
            <person name="Pati A."/>
            <person name="Anderson I."/>
            <person name="Ivanova N."/>
            <person name="Mavromatis K."/>
            <person name="Mikhailova N."/>
            <person name="Chen A."/>
            <person name="Palaniappan K."/>
            <person name="Bilek Y."/>
            <person name="Hader T."/>
            <person name="Land M."/>
            <person name="Hauser L."/>
            <person name="Chang Y.J."/>
            <person name="Jeffries C.D."/>
            <person name="Tindall B.J."/>
            <person name="Rohde M."/>
            <person name="Goker M."/>
            <person name="Bristow J."/>
            <person name="Eisen J.A."/>
            <person name="Markowitz V."/>
            <person name="Hugenholtz P."/>
            <person name="Kyrpides N.C."/>
            <person name="Klenk H.P."/>
        </authorList>
    </citation>
    <scope>NUCLEOTIDE SEQUENCE [LARGE SCALE GENOMIC DNA]</scope>
    <source>
        <strain evidence="2">DSM 14484 / JCM 11386 / HI 11/12</strain>
    </source>
</reference>
<proteinExistence type="predicted"/>
<name>D3SPY3_THEAH</name>
<dbReference type="RefSeq" id="WP_012991627.1">
    <property type="nucleotide sequence ID" value="NC_013894.1"/>
</dbReference>
<evidence type="ECO:0000313" key="2">
    <source>
        <dbReference type="Proteomes" id="UP000002043"/>
    </source>
</evidence>